<organism evidence="1 2">
    <name type="scientific">Chamaesiphon minutus (strain ATCC 27169 / PCC 6605)</name>
    <dbReference type="NCBI Taxonomy" id="1173020"/>
    <lineage>
        <taxon>Bacteria</taxon>
        <taxon>Bacillati</taxon>
        <taxon>Cyanobacteriota</taxon>
        <taxon>Cyanophyceae</taxon>
        <taxon>Gomontiellales</taxon>
        <taxon>Chamaesiphonaceae</taxon>
        <taxon>Chamaesiphon</taxon>
    </lineage>
</organism>
<evidence type="ECO:0000313" key="2">
    <source>
        <dbReference type="Proteomes" id="UP000010366"/>
    </source>
</evidence>
<evidence type="ECO:0000313" key="1">
    <source>
        <dbReference type="EMBL" id="AFY94605.1"/>
    </source>
</evidence>
<reference evidence="1 2" key="1">
    <citation type="submission" date="2012-05" db="EMBL/GenBank/DDBJ databases">
        <title>Finished chromosome of genome of Chamaesiphon sp. PCC 6605.</title>
        <authorList>
            <consortium name="US DOE Joint Genome Institute"/>
            <person name="Gugger M."/>
            <person name="Coursin T."/>
            <person name="Rippka R."/>
            <person name="Tandeau De Marsac N."/>
            <person name="Huntemann M."/>
            <person name="Wei C.-L."/>
            <person name="Han J."/>
            <person name="Detter J.C."/>
            <person name="Han C."/>
            <person name="Tapia R."/>
            <person name="Chen A."/>
            <person name="Kyrpides N."/>
            <person name="Mavromatis K."/>
            <person name="Markowitz V."/>
            <person name="Szeto E."/>
            <person name="Ivanova N."/>
            <person name="Pagani I."/>
            <person name="Pati A."/>
            <person name="Goodwin L."/>
            <person name="Nordberg H.P."/>
            <person name="Cantor M.N."/>
            <person name="Hua S.X."/>
            <person name="Woyke T."/>
            <person name="Kerfeld C.A."/>
        </authorList>
    </citation>
    <scope>NUCLEOTIDE SEQUENCE [LARGE SCALE GENOMIC DNA]</scope>
    <source>
        <strain evidence="2">ATCC 27169 / PCC 6605</strain>
    </source>
</reference>
<sequence length="62" mass="7001">MKRLALVGFADGLARQDITPTLNVRNLTACPNTQRLVKTQTYGYSRLKLGTIIVKRLQDVRN</sequence>
<proteinExistence type="predicted"/>
<accession>K9UIG6</accession>
<dbReference type="EMBL" id="CP003600">
    <property type="protein sequence ID" value="AFY94605.1"/>
    <property type="molecule type" value="Genomic_DNA"/>
</dbReference>
<gene>
    <name evidence="1" type="ORF">Cha6605_3622</name>
</gene>
<dbReference type="KEGG" id="cmp:Cha6605_3622"/>
<dbReference type="Proteomes" id="UP000010366">
    <property type="component" value="Chromosome"/>
</dbReference>
<keyword evidence="2" id="KW-1185">Reference proteome</keyword>
<protein>
    <submittedName>
        <fullName evidence="1">Uncharacterized protein</fullName>
    </submittedName>
</protein>
<dbReference type="HOGENOM" id="CLU_2895789_0_0_3"/>
<name>K9UIG6_CHAP6</name>
<dbReference type="AlphaFoldDB" id="K9UIG6"/>